<gene>
    <name evidence="2" type="ORF">SAMN02745174_00530</name>
</gene>
<evidence type="ECO:0000313" key="2">
    <source>
        <dbReference type="EMBL" id="SJZ44376.1"/>
    </source>
</evidence>
<dbReference type="EMBL" id="FUWX01000005">
    <property type="protein sequence ID" value="SJZ44376.1"/>
    <property type="molecule type" value="Genomic_DNA"/>
</dbReference>
<dbReference type="RefSeq" id="WP_078693059.1">
    <property type="nucleotide sequence ID" value="NZ_FUWX01000005.1"/>
</dbReference>
<keyword evidence="1" id="KW-1133">Transmembrane helix</keyword>
<keyword evidence="1" id="KW-0812">Transmembrane</keyword>
<reference evidence="2 3" key="1">
    <citation type="submission" date="2017-02" db="EMBL/GenBank/DDBJ databases">
        <authorList>
            <person name="Peterson S.W."/>
        </authorList>
    </citation>
    <scope>NUCLEOTIDE SEQUENCE [LARGE SCALE GENOMIC DNA]</scope>
    <source>
        <strain evidence="2 3">ATCC 700028</strain>
    </source>
</reference>
<proteinExistence type="predicted"/>
<keyword evidence="1" id="KW-0472">Membrane</keyword>
<feature type="transmembrane region" description="Helical" evidence="1">
    <location>
        <begin position="59"/>
        <end position="84"/>
    </location>
</feature>
<accession>A0A1T4KPM4</accession>
<protein>
    <submittedName>
        <fullName evidence="2">Uncharacterized protein</fullName>
    </submittedName>
</protein>
<dbReference type="OrthoDB" id="88027at2"/>
<organism evidence="2 3">
    <name type="scientific">Cetobacterium ceti</name>
    <dbReference type="NCBI Taxonomy" id="180163"/>
    <lineage>
        <taxon>Bacteria</taxon>
        <taxon>Fusobacteriati</taxon>
        <taxon>Fusobacteriota</taxon>
        <taxon>Fusobacteriia</taxon>
        <taxon>Fusobacteriales</taxon>
        <taxon>Fusobacteriaceae</taxon>
        <taxon>Cetobacterium</taxon>
    </lineage>
</organism>
<dbReference type="STRING" id="180163.SAMN02745174_00530"/>
<name>A0A1T4KPM4_9FUSO</name>
<dbReference type="AlphaFoldDB" id="A0A1T4KPM4"/>
<sequence length="164" mass="19271">MFFYEDFMKKVEKKEVNPREKEKFRLEFKKMLIWLSTGIPLILMGLYQVYVGYLNNMKIAYIIFGCIFLFIGGKHLKMIFGYGVTLNLKEKKLLSKDVDLDFDNIDTCTVREEVVGKGSKVQIVADLITKDRRQIIIPLIMSRKVTFLAILKRELGNRFKMIKD</sequence>
<keyword evidence="3" id="KW-1185">Reference proteome</keyword>
<evidence type="ECO:0000256" key="1">
    <source>
        <dbReference type="SAM" id="Phobius"/>
    </source>
</evidence>
<feature type="transmembrane region" description="Helical" evidence="1">
    <location>
        <begin position="31"/>
        <end position="53"/>
    </location>
</feature>
<evidence type="ECO:0000313" key="3">
    <source>
        <dbReference type="Proteomes" id="UP000191153"/>
    </source>
</evidence>
<dbReference type="Proteomes" id="UP000191153">
    <property type="component" value="Unassembled WGS sequence"/>
</dbReference>